<accession>A0ABP2AP58</accession>
<feature type="compositionally biased region" description="Basic and acidic residues" evidence="6">
    <location>
        <begin position="615"/>
        <end position="635"/>
    </location>
</feature>
<name>A0ABP2AP58_SARVE</name>
<dbReference type="PANTHER" id="PTHR34697:SF2">
    <property type="entry name" value="PHOSPHATIDYLGLYCEROL LYSYLTRANSFERASE"/>
    <property type="match status" value="1"/>
</dbReference>
<evidence type="ECO:0000256" key="4">
    <source>
        <dbReference type="ARBA" id="ARBA00022989"/>
    </source>
</evidence>
<dbReference type="EMBL" id="CYZR01000003">
    <property type="protein sequence ID" value="CUN78107.1"/>
    <property type="molecule type" value="Genomic_DNA"/>
</dbReference>
<proteinExistence type="predicted"/>
<dbReference type="RefSeq" id="WP_055258391.1">
    <property type="nucleotide sequence ID" value="NZ_CABIXL010000003.1"/>
</dbReference>
<dbReference type="InterPro" id="IPR016181">
    <property type="entry name" value="Acyl_CoA_acyltransferase"/>
</dbReference>
<evidence type="ECO:0000259" key="8">
    <source>
        <dbReference type="Pfam" id="PF09924"/>
    </source>
</evidence>
<feature type="transmembrane region" description="Helical" evidence="7">
    <location>
        <begin position="221"/>
        <end position="240"/>
    </location>
</feature>
<keyword evidence="3 7" id="KW-0812">Transmembrane</keyword>
<dbReference type="Gene3D" id="3.40.630.30">
    <property type="match status" value="1"/>
</dbReference>
<keyword evidence="10" id="KW-1185">Reference proteome</keyword>
<feature type="transmembrane region" description="Helical" evidence="7">
    <location>
        <begin position="120"/>
        <end position="137"/>
    </location>
</feature>
<keyword evidence="5 7" id="KW-0472">Membrane</keyword>
<dbReference type="InterPro" id="IPR024320">
    <property type="entry name" value="LPG_synthase_C"/>
</dbReference>
<evidence type="ECO:0000313" key="10">
    <source>
        <dbReference type="Proteomes" id="UP000095488"/>
    </source>
</evidence>
<evidence type="ECO:0000313" key="9">
    <source>
        <dbReference type="EMBL" id="CUN78107.1"/>
    </source>
</evidence>
<keyword evidence="9" id="KW-0012">Acyltransferase</keyword>
<evidence type="ECO:0000256" key="6">
    <source>
        <dbReference type="SAM" id="MobiDB-lite"/>
    </source>
</evidence>
<evidence type="ECO:0000256" key="2">
    <source>
        <dbReference type="ARBA" id="ARBA00022475"/>
    </source>
</evidence>
<sequence length="643" mass="74486">MKNPFKNSKESNVGNSPKVEKDSKNSKGKPKKNSIIYFFKSAYEYGIFSNVTNFILFILILLSGLFLIVSALYPPLLDRFLIVSQILPRPLLQLSHKISLLIGLMLIMISKEIFCKVKRAYYITIALLILGGIFTFIKGLSYEEAIALLIVSIILRLSRKSFHRKSIPIKLSNYTVSSVIVIAVTIFLIEHAKTFIHNNLINHRYVHDYYWRIFQLKKYDIFVDILTYGIFILFLIFLYITREKIEDDPLYAEKVDMNRVKDFLSKSTNGNSLTHLVYLGDKKIFWALNGTAMIPYTKFNDKIIVLSDPVVPRENLSDCIQEFQKYLDTYGYKASFLQVAEENLSIYHDNGYYFFKLGEEAVVNLETFNLIGSKKSSFRNLLRRFEKDGYSFSVMEAPHTEEFIEKIKSISDEWLGGRKEKSFSMGWFNEAYLQKGPIAILRDNNKNEIIAFVSLMYCYDNKSMAIDLMRFRKKVPNSTMEFLLLSIILYCQEKGFKKFNLGEAPLSNVGLTPGSHLLEKFARLVYNYGQVFYSFSGLRRFKQKFGPTWEAKYLAYSSFLSLPDILIDSSVMTSRVPKYIENTILDDDLDAEKLDLKRQEKIQNMEHTLENKLSSDAKVDSQTLKDSKHIDKESKINSLNNEN</sequence>
<evidence type="ECO:0000256" key="5">
    <source>
        <dbReference type="ARBA" id="ARBA00023136"/>
    </source>
</evidence>
<protein>
    <submittedName>
        <fullName evidence="9">Phosphatidylglycerol lysyltransferase</fullName>
        <ecNumber evidence="9">2.3.2.3</ecNumber>
    </submittedName>
</protein>
<dbReference type="GO" id="GO:0050071">
    <property type="term" value="F:phosphatidylglycerol lysyltransferase activity"/>
    <property type="evidence" value="ECO:0007669"/>
    <property type="project" value="UniProtKB-EC"/>
</dbReference>
<feature type="transmembrane region" description="Helical" evidence="7">
    <location>
        <begin position="54"/>
        <end position="74"/>
    </location>
</feature>
<feature type="region of interest" description="Disordered" evidence="6">
    <location>
        <begin position="1"/>
        <end position="30"/>
    </location>
</feature>
<keyword evidence="2" id="KW-1003">Cell membrane</keyword>
<keyword evidence="9" id="KW-0808">Transferase</keyword>
<keyword evidence="4 7" id="KW-1133">Transmembrane helix</keyword>
<gene>
    <name evidence="9" type="primary">mprF</name>
    <name evidence="9" type="ORF">ERS852473_01078</name>
</gene>
<evidence type="ECO:0000256" key="3">
    <source>
        <dbReference type="ARBA" id="ARBA00022692"/>
    </source>
</evidence>
<reference evidence="9 10" key="1">
    <citation type="submission" date="2015-09" db="EMBL/GenBank/DDBJ databases">
        <authorList>
            <consortium name="Pathogen Informatics"/>
            <person name="Wu L."/>
            <person name="Ma J."/>
        </authorList>
    </citation>
    <scope>NUCLEOTIDE SEQUENCE [LARGE SCALE GENOMIC DNA]</scope>
    <source>
        <strain evidence="9 10">2789STDY5834858</strain>
    </source>
</reference>
<dbReference type="PANTHER" id="PTHR34697">
    <property type="entry name" value="PHOSPHATIDYLGLYCEROL LYSYLTRANSFERASE"/>
    <property type="match status" value="1"/>
</dbReference>
<dbReference type="EC" id="2.3.2.3" evidence="9"/>
<comment type="caution">
    <text evidence="9">The sequence shown here is derived from an EMBL/GenBank/DDBJ whole genome shotgun (WGS) entry which is preliminary data.</text>
</comment>
<dbReference type="SUPFAM" id="SSF55729">
    <property type="entry name" value="Acyl-CoA N-acyltransferases (Nat)"/>
    <property type="match status" value="1"/>
</dbReference>
<feature type="region of interest" description="Disordered" evidence="6">
    <location>
        <begin position="615"/>
        <end position="643"/>
    </location>
</feature>
<dbReference type="Proteomes" id="UP000095488">
    <property type="component" value="Unassembled WGS sequence"/>
</dbReference>
<comment type="subcellular location">
    <subcellularLocation>
        <location evidence="1">Cell membrane</location>
        <topology evidence="1">Multi-pass membrane protein</topology>
    </subcellularLocation>
</comment>
<evidence type="ECO:0000256" key="1">
    <source>
        <dbReference type="ARBA" id="ARBA00004651"/>
    </source>
</evidence>
<feature type="domain" description="Phosphatidylglycerol lysyltransferase C-terminal" evidence="8">
    <location>
        <begin position="264"/>
        <end position="556"/>
    </location>
</feature>
<feature type="transmembrane region" description="Helical" evidence="7">
    <location>
        <begin position="94"/>
        <end position="113"/>
    </location>
</feature>
<organism evidence="9 10">
    <name type="scientific">Sarcina ventriculi</name>
    <name type="common">Clostridium ventriculi</name>
    <dbReference type="NCBI Taxonomy" id="1267"/>
    <lineage>
        <taxon>Bacteria</taxon>
        <taxon>Bacillati</taxon>
        <taxon>Bacillota</taxon>
        <taxon>Clostridia</taxon>
        <taxon>Eubacteriales</taxon>
        <taxon>Clostridiaceae</taxon>
        <taxon>Sarcina</taxon>
    </lineage>
</organism>
<dbReference type="InterPro" id="IPR051211">
    <property type="entry name" value="PG_lysyltransferase"/>
</dbReference>
<dbReference type="Pfam" id="PF09924">
    <property type="entry name" value="LPG_synthase_C"/>
    <property type="match status" value="1"/>
</dbReference>
<evidence type="ECO:0000256" key="7">
    <source>
        <dbReference type="SAM" id="Phobius"/>
    </source>
</evidence>